<dbReference type="Proteomes" id="UP001059041">
    <property type="component" value="Linkage Group LG19"/>
</dbReference>
<dbReference type="AlphaFoldDB" id="A0A9W7TEE2"/>
<reference evidence="1" key="1">
    <citation type="submission" date="2021-02" db="EMBL/GenBank/DDBJ databases">
        <title>Comparative genomics reveals that relaxation of natural selection precedes convergent phenotypic evolution of cavefish.</title>
        <authorList>
            <person name="Peng Z."/>
        </authorList>
    </citation>
    <scope>NUCLEOTIDE SEQUENCE</scope>
    <source>
        <tissue evidence="1">Muscle</tissue>
    </source>
</reference>
<accession>A0A9W7TEE2</accession>
<organism evidence="1 2">
    <name type="scientific">Triplophysa rosa</name>
    <name type="common">Cave loach</name>
    <dbReference type="NCBI Taxonomy" id="992332"/>
    <lineage>
        <taxon>Eukaryota</taxon>
        <taxon>Metazoa</taxon>
        <taxon>Chordata</taxon>
        <taxon>Craniata</taxon>
        <taxon>Vertebrata</taxon>
        <taxon>Euteleostomi</taxon>
        <taxon>Actinopterygii</taxon>
        <taxon>Neopterygii</taxon>
        <taxon>Teleostei</taxon>
        <taxon>Ostariophysi</taxon>
        <taxon>Cypriniformes</taxon>
        <taxon>Nemacheilidae</taxon>
        <taxon>Triplophysa</taxon>
    </lineage>
</organism>
<proteinExistence type="predicted"/>
<dbReference type="EMBL" id="JAFHDT010000019">
    <property type="protein sequence ID" value="KAI7795680.1"/>
    <property type="molecule type" value="Genomic_DNA"/>
</dbReference>
<keyword evidence="2" id="KW-1185">Reference proteome</keyword>
<gene>
    <name evidence="1" type="ORF">IRJ41_003011</name>
</gene>
<comment type="caution">
    <text evidence="1">The sequence shown here is derived from an EMBL/GenBank/DDBJ whole genome shotgun (WGS) entry which is preliminary data.</text>
</comment>
<name>A0A9W7TEE2_TRIRA</name>
<sequence>MVTGRKQPTGSHCVFPRSGCAEEGLWKDSLVCIDVHHVGDEITLNSDERACGDLQLETSGGGGGVVVWSGPPMMVRIIPKWHMWEAAQTLRHRKTASKITMNDILIKYNEKQYKVLTLEEAKVQLEIEKLELEKTKKLELDHEL</sequence>
<evidence type="ECO:0000313" key="1">
    <source>
        <dbReference type="EMBL" id="KAI7795680.1"/>
    </source>
</evidence>
<protein>
    <submittedName>
        <fullName evidence="1">Uncharacterized protein</fullName>
    </submittedName>
</protein>
<evidence type="ECO:0000313" key="2">
    <source>
        <dbReference type="Proteomes" id="UP001059041"/>
    </source>
</evidence>